<evidence type="ECO:0000256" key="1">
    <source>
        <dbReference type="ARBA" id="ARBA00022527"/>
    </source>
</evidence>
<dbReference type="PANTHER" id="PTHR48013">
    <property type="entry name" value="DUAL SPECIFICITY MITOGEN-ACTIVATED PROTEIN KINASE KINASE 5-RELATED"/>
    <property type="match status" value="1"/>
</dbReference>
<dbReference type="PANTHER" id="PTHR48013:SF15">
    <property type="entry name" value="DUAL SPECIFICITY MITOGEN-ACTIVATED PROTEIN KINASE KINASE 4"/>
    <property type="match status" value="1"/>
</dbReference>
<keyword evidence="2" id="KW-0808">Transferase</keyword>
<accession>A0A914QPS9</accession>
<keyword evidence="1" id="KW-0723">Serine/threonine-protein kinase</keyword>
<keyword evidence="9" id="KW-1185">Reference proteome</keyword>
<keyword evidence="5" id="KW-0067">ATP-binding</keyword>
<proteinExistence type="inferred from homology"/>
<dbReference type="GO" id="GO:0004674">
    <property type="term" value="F:protein serine/threonine kinase activity"/>
    <property type="evidence" value="ECO:0007669"/>
    <property type="project" value="UniProtKB-KW"/>
</dbReference>
<organism evidence="9 10">
    <name type="scientific">Panagrolaimus davidi</name>
    <dbReference type="NCBI Taxonomy" id="227884"/>
    <lineage>
        <taxon>Eukaryota</taxon>
        <taxon>Metazoa</taxon>
        <taxon>Ecdysozoa</taxon>
        <taxon>Nematoda</taxon>
        <taxon>Chromadorea</taxon>
        <taxon>Rhabditida</taxon>
        <taxon>Tylenchina</taxon>
        <taxon>Panagrolaimomorpha</taxon>
        <taxon>Panagrolaimoidea</taxon>
        <taxon>Panagrolaimidae</taxon>
        <taxon>Panagrolaimus</taxon>
    </lineage>
</organism>
<sequence>MSSMAETNNLDIYESGRIQIGSNIYSNVTIDNLEVVGELGFGAFGEVKKRLLDNKVLAVKRIKRMDKQKEKTTEYMDLKIMKCSNSTFIVEYYGCIFTEVCSFFENF</sequence>
<dbReference type="PROSITE" id="PS50011">
    <property type="entry name" value="PROTEIN_KINASE_DOM"/>
    <property type="match status" value="1"/>
</dbReference>
<evidence type="ECO:0000259" key="8">
    <source>
        <dbReference type="PROSITE" id="PS50011"/>
    </source>
</evidence>
<dbReference type="InterPro" id="IPR011009">
    <property type="entry name" value="Kinase-like_dom_sf"/>
</dbReference>
<evidence type="ECO:0000256" key="7">
    <source>
        <dbReference type="ARBA" id="ARBA00038999"/>
    </source>
</evidence>
<keyword evidence="4" id="KW-0418">Kinase</keyword>
<dbReference type="SUPFAM" id="SSF56112">
    <property type="entry name" value="Protein kinase-like (PK-like)"/>
    <property type="match status" value="1"/>
</dbReference>
<dbReference type="Gene3D" id="3.30.200.20">
    <property type="entry name" value="Phosphorylase Kinase, domain 1"/>
    <property type="match status" value="1"/>
</dbReference>
<dbReference type="Proteomes" id="UP000887578">
    <property type="component" value="Unplaced"/>
</dbReference>
<name>A0A914QPS9_9BILA</name>
<dbReference type="GO" id="GO:0005524">
    <property type="term" value="F:ATP binding"/>
    <property type="evidence" value="ECO:0007669"/>
    <property type="project" value="UniProtKB-KW"/>
</dbReference>
<evidence type="ECO:0000256" key="3">
    <source>
        <dbReference type="ARBA" id="ARBA00022741"/>
    </source>
</evidence>
<evidence type="ECO:0000256" key="6">
    <source>
        <dbReference type="ARBA" id="ARBA00038035"/>
    </source>
</evidence>
<comment type="similarity">
    <text evidence="6">Belongs to the protein kinase superfamily. STE Ser/Thr protein kinase family. MAP kinase kinase subfamily.</text>
</comment>
<evidence type="ECO:0000256" key="5">
    <source>
        <dbReference type="ARBA" id="ARBA00022840"/>
    </source>
</evidence>
<dbReference type="InterPro" id="IPR000719">
    <property type="entry name" value="Prot_kinase_dom"/>
</dbReference>
<evidence type="ECO:0000256" key="4">
    <source>
        <dbReference type="ARBA" id="ARBA00022777"/>
    </source>
</evidence>
<reference evidence="10" key="1">
    <citation type="submission" date="2022-11" db="UniProtKB">
        <authorList>
            <consortium name="WormBaseParasite"/>
        </authorList>
    </citation>
    <scope>IDENTIFICATION</scope>
</reference>
<keyword evidence="3" id="KW-0547">Nucleotide-binding</keyword>
<dbReference type="GO" id="GO:0004708">
    <property type="term" value="F:MAP kinase kinase activity"/>
    <property type="evidence" value="ECO:0007669"/>
    <property type="project" value="UniProtKB-EC"/>
</dbReference>
<feature type="domain" description="Protein kinase" evidence="8">
    <location>
        <begin position="33"/>
        <end position="107"/>
    </location>
</feature>
<evidence type="ECO:0000256" key="2">
    <source>
        <dbReference type="ARBA" id="ARBA00022679"/>
    </source>
</evidence>
<dbReference type="AlphaFoldDB" id="A0A914QPS9"/>
<evidence type="ECO:0000313" key="10">
    <source>
        <dbReference type="WBParaSite" id="PDA_v2.g3517.t1"/>
    </source>
</evidence>
<protein>
    <recommendedName>
        <fullName evidence="7">mitogen-activated protein kinase kinase</fullName>
        <ecNumber evidence="7">2.7.12.2</ecNumber>
    </recommendedName>
</protein>
<dbReference type="WBParaSite" id="PDA_v2.g3517.t1">
    <property type="protein sequence ID" value="PDA_v2.g3517.t1"/>
    <property type="gene ID" value="PDA_v2.g3517"/>
</dbReference>
<dbReference type="EC" id="2.7.12.2" evidence="7"/>
<evidence type="ECO:0000313" key="9">
    <source>
        <dbReference type="Proteomes" id="UP000887578"/>
    </source>
</evidence>
<dbReference type="FunFam" id="3.30.200.20:FF:000040">
    <property type="entry name" value="Dual specificity mitogen-activated protein kinase kinase"/>
    <property type="match status" value="1"/>
</dbReference>